<name>U7VCI2_9FUSO</name>
<dbReference type="PATRIC" id="fig|1319815.3.peg.836"/>
<evidence type="ECO:0000313" key="9">
    <source>
        <dbReference type="EMBL" id="ERT69235.1"/>
    </source>
</evidence>
<evidence type="ECO:0000256" key="3">
    <source>
        <dbReference type="ARBA" id="ARBA00022475"/>
    </source>
</evidence>
<dbReference type="InterPro" id="IPR051393">
    <property type="entry name" value="ABC_transporter_permease"/>
</dbReference>
<dbReference type="GO" id="GO:0055085">
    <property type="term" value="P:transmembrane transport"/>
    <property type="evidence" value="ECO:0007669"/>
    <property type="project" value="InterPro"/>
</dbReference>
<feature type="transmembrane region" description="Helical" evidence="7">
    <location>
        <begin position="259"/>
        <end position="284"/>
    </location>
</feature>
<dbReference type="InterPro" id="IPR035906">
    <property type="entry name" value="MetI-like_sf"/>
</dbReference>
<dbReference type="Pfam" id="PF00528">
    <property type="entry name" value="BPD_transp_1"/>
    <property type="match status" value="1"/>
</dbReference>
<dbReference type="InterPro" id="IPR000515">
    <property type="entry name" value="MetI-like"/>
</dbReference>
<dbReference type="AlphaFoldDB" id="U7VCI2"/>
<organism evidence="9 10">
    <name type="scientific">Cetobacterium somerae ATCC BAA-474</name>
    <dbReference type="NCBI Taxonomy" id="1319815"/>
    <lineage>
        <taxon>Bacteria</taxon>
        <taxon>Fusobacteriati</taxon>
        <taxon>Fusobacteriota</taxon>
        <taxon>Fusobacteriia</taxon>
        <taxon>Fusobacteriales</taxon>
        <taxon>Fusobacteriaceae</taxon>
        <taxon>Cetobacterium</taxon>
    </lineage>
</organism>
<dbReference type="RefSeq" id="WP_023050414.1">
    <property type="nucleotide sequence ID" value="NZ_CP173065.2"/>
</dbReference>
<keyword evidence="10" id="KW-1185">Reference proteome</keyword>
<evidence type="ECO:0000313" key="10">
    <source>
        <dbReference type="Proteomes" id="UP000017081"/>
    </source>
</evidence>
<evidence type="ECO:0000259" key="8">
    <source>
        <dbReference type="PROSITE" id="PS50928"/>
    </source>
</evidence>
<feature type="transmembrane region" description="Helical" evidence="7">
    <location>
        <begin position="9"/>
        <end position="31"/>
    </location>
</feature>
<keyword evidence="3" id="KW-1003">Cell membrane</keyword>
<proteinExistence type="inferred from homology"/>
<dbReference type="PROSITE" id="PS50928">
    <property type="entry name" value="ABC_TM1"/>
    <property type="match status" value="1"/>
</dbReference>
<keyword evidence="6 7" id="KW-0472">Membrane</keyword>
<feature type="transmembrane region" description="Helical" evidence="7">
    <location>
        <begin position="105"/>
        <end position="126"/>
    </location>
</feature>
<sequence>MKDKTQKSILLACFLAIPTILLFVFVLYPGFKLALISFTDWDGINPSYNYVGLKNYTQVFQRKDIWQSLKNNNLYFMLHLLFIPIEMYLAMLLDRYIKKSEFFKTIVFMPYIINGVAIAYMFSFLYSSEDGVLNGLLALGSIGKIRWLSDPKIVNYSLVVVSLWRFTGVHIILFLAGLQSINKDMLEAALIDGASVLQQFVKIIIPNMKSILSIVLFLNVRGALMVFDIPFVMTSGGPGTSSTTFALHTVKTAFEFSNFGLACAMAIVLIVAIIVISIVQSLVLEPEKFRGKLNKVKGFFKKEELKVEMAMEKEGEKFEKEKNERVTV</sequence>
<feature type="transmembrane region" description="Helical" evidence="7">
    <location>
        <begin position="153"/>
        <end position="176"/>
    </location>
</feature>
<evidence type="ECO:0000256" key="7">
    <source>
        <dbReference type="RuleBase" id="RU363032"/>
    </source>
</evidence>
<comment type="similarity">
    <text evidence="7">Belongs to the binding-protein-dependent transport system permease family.</text>
</comment>
<feature type="domain" description="ABC transmembrane type-1" evidence="8">
    <location>
        <begin position="68"/>
        <end position="280"/>
    </location>
</feature>
<accession>U7VCI2</accession>
<dbReference type="PANTHER" id="PTHR30193:SF37">
    <property type="entry name" value="INNER MEMBRANE ABC TRANSPORTER PERMEASE PROTEIN YCJO"/>
    <property type="match status" value="1"/>
</dbReference>
<keyword evidence="2 7" id="KW-0813">Transport</keyword>
<dbReference type="SUPFAM" id="SSF161098">
    <property type="entry name" value="MetI-like"/>
    <property type="match status" value="1"/>
</dbReference>
<comment type="caution">
    <text evidence="9">The sequence shown here is derived from an EMBL/GenBank/DDBJ whole genome shotgun (WGS) entry which is preliminary data.</text>
</comment>
<dbReference type="CDD" id="cd06261">
    <property type="entry name" value="TM_PBP2"/>
    <property type="match status" value="1"/>
</dbReference>
<evidence type="ECO:0000256" key="5">
    <source>
        <dbReference type="ARBA" id="ARBA00022989"/>
    </source>
</evidence>
<feature type="transmembrane region" description="Helical" evidence="7">
    <location>
        <begin position="211"/>
        <end position="233"/>
    </location>
</feature>
<gene>
    <name evidence="9" type="ORF">HMPREF0202_00869</name>
</gene>
<keyword evidence="5 7" id="KW-1133">Transmembrane helix</keyword>
<dbReference type="HOGENOM" id="CLU_016047_0_0_0"/>
<dbReference type="Proteomes" id="UP000017081">
    <property type="component" value="Unassembled WGS sequence"/>
</dbReference>
<dbReference type="GO" id="GO:0005886">
    <property type="term" value="C:plasma membrane"/>
    <property type="evidence" value="ECO:0007669"/>
    <property type="project" value="UniProtKB-SubCell"/>
</dbReference>
<feature type="transmembrane region" description="Helical" evidence="7">
    <location>
        <begin position="74"/>
        <end position="93"/>
    </location>
</feature>
<dbReference type="eggNOG" id="COG1175">
    <property type="taxonomic scope" value="Bacteria"/>
</dbReference>
<dbReference type="STRING" id="1319815.HMPREF0202_00869"/>
<keyword evidence="4 7" id="KW-0812">Transmembrane</keyword>
<reference evidence="9 10" key="1">
    <citation type="submission" date="2013-08" db="EMBL/GenBank/DDBJ databases">
        <authorList>
            <person name="Weinstock G."/>
            <person name="Sodergren E."/>
            <person name="Wylie T."/>
            <person name="Fulton L."/>
            <person name="Fulton R."/>
            <person name="Fronick C."/>
            <person name="O'Laughlin M."/>
            <person name="Godfrey J."/>
            <person name="Miner T."/>
            <person name="Herter B."/>
            <person name="Appelbaum E."/>
            <person name="Cordes M."/>
            <person name="Lek S."/>
            <person name="Wollam A."/>
            <person name="Pepin K.H."/>
            <person name="Palsikar V.B."/>
            <person name="Mitreva M."/>
            <person name="Wilson R.K."/>
        </authorList>
    </citation>
    <scope>NUCLEOTIDE SEQUENCE [LARGE SCALE GENOMIC DNA]</scope>
    <source>
        <strain evidence="9 10">ATCC BAA-474</strain>
    </source>
</reference>
<evidence type="ECO:0000256" key="6">
    <source>
        <dbReference type="ARBA" id="ARBA00023136"/>
    </source>
</evidence>
<dbReference type="PANTHER" id="PTHR30193">
    <property type="entry name" value="ABC TRANSPORTER PERMEASE PROTEIN"/>
    <property type="match status" value="1"/>
</dbReference>
<dbReference type="Gene3D" id="1.10.3720.10">
    <property type="entry name" value="MetI-like"/>
    <property type="match status" value="1"/>
</dbReference>
<protein>
    <recommendedName>
        <fullName evidence="8">ABC transmembrane type-1 domain-containing protein</fullName>
    </recommendedName>
</protein>
<comment type="subcellular location">
    <subcellularLocation>
        <location evidence="1 7">Cell membrane</location>
        <topology evidence="1 7">Multi-pass membrane protein</topology>
    </subcellularLocation>
</comment>
<dbReference type="EMBL" id="AXZF01000031">
    <property type="protein sequence ID" value="ERT69235.1"/>
    <property type="molecule type" value="Genomic_DNA"/>
</dbReference>
<evidence type="ECO:0000256" key="2">
    <source>
        <dbReference type="ARBA" id="ARBA00022448"/>
    </source>
</evidence>
<evidence type="ECO:0000256" key="1">
    <source>
        <dbReference type="ARBA" id="ARBA00004651"/>
    </source>
</evidence>
<evidence type="ECO:0000256" key="4">
    <source>
        <dbReference type="ARBA" id="ARBA00022692"/>
    </source>
</evidence>